<protein>
    <submittedName>
        <fullName evidence="1">Uncharacterized protein</fullName>
    </submittedName>
</protein>
<gene>
    <name evidence="1" type="ORF">F6B43_17680</name>
</gene>
<name>A0A5J5J090_9MICO</name>
<dbReference type="Pfam" id="PF20120">
    <property type="entry name" value="DUF6510"/>
    <property type="match status" value="1"/>
</dbReference>
<keyword evidence="2" id="KW-1185">Reference proteome</keyword>
<proteinExistence type="predicted"/>
<sequence length="91" mass="9325">MCPTPAGHLDGNALAGVLADALGADLTAREARCRHCGTVDVLARALVYVSAMGLVARCATCTEVLATTVIADDGRRWFGMPGVAALEMPAP</sequence>
<dbReference type="EMBL" id="VYSA01000005">
    <property type="protein sequence ID" value="KAA9105601.1"/>
    <property type="molecule type" value="Genomic_DNA"/>
</dbReference>
<dbReference type="RefSeq" id="WP_150450333.1">
    <property type="nucleotide sequence ID" value="NZ_VYSA01000005.1"/>
</dbReference>
<accession>A0A5J5J090</accession>
<dbReference type="Proteomes" id="UP000325827">
    <property type="component" value="Unassembled WGS sequence"/>
</dbReference>
<comment type="caution">
    <text evidence="1">The sequence shown here is derived from an EMBL/GenBank/DDBJ whole genome shotgun (WGS) entry which is preliminary data.</text>
</comment>
<dbReference type="OrthoDB" id="165401at2"/>
<organism evidence="1 2">
    <name type="scientific">Microbacterium rhizomatis</name>
    <dbReference type="NCBI Taxonomy" id="1631477"/>
    <lineage>
        <taxon>Bacteria</taxon>
        <taxon>Bacillati</taxon>
        <taxon>Actinomycetota</taxon>
        <taxon>Actinomycetes</taxon>
        <taxon>Micrococcales</taxon>
        <taxon>Microbacteriaceae</taxon>
        <taxon>Microbacterium</taxon>
    </lineage>
</organism>
<evidence type="ECO:0000313" key="2">
    <source>
        <dbReference type="Proteomes" id="UP000325827"/>
    </source>
</evidence>
<dbReference type="AlphaFoldDB" id="A0A5J5J090"/>
<reference evidence="2" key="1">
    <citation type="submission" date="2019-09" db="EMBL/GenBank/DDBJ databases">
        <title>Mumia zhuanghuii sp. nov. isolated from the intestinal contents of plateau pika (Ochotona curzoniae) in the Qinghai-Tibet plateau of China.</title>
        <authorList>
            <person name="Tian Z."/>
        </authorList>
    </citation>
    <scope>NUCLEOTIDE SEQUENCE [LARGE SCALE GENOMIC DNA]</scope>
    <source>
        <strain evidence="2">JCM 30598</strain>
    </source>
</reference>
<evidence type="ECO:0000313" key="1">
    <source>
        <dbReference type="EMBL" id="KAA9105601.1"/>
    </source>
</evidence>
<dbReference type="InterPro" id="IPR045423">
    <property type="entry name" value="DUF6510"/>
</dbReference>